<evidence type="ECO:0000313" key="7">
    <source>
        <dbReference type="Proteomes" id="UP001596011"/>
    </source>
</evidence>
<dbReference type="SMART" id="SM00382">
    <property type="entry name" value="AAA"/>
    <property type="match status" value="1"/>
</dbReference>
<keyword evidence="3" id="KW-0547">Nucleotide-binding</keyword>
<dbReference type="InterPro" id="IPR017871">
    <property type="entry name" value="ABC_transporter-like_CS"/>
</dbReference>
<reference evidence="7" key="1">
    <citation type="journal article" date="2019" name="Int. J. Syst. Evol. Microbiol.">
        <title>The Global Catalogue of Microorganisms (GCM) 10K type strain sequencing project: providing services to taxonomists for standard genome sequencing and annotation.</title>
        <authorList>
            <consortium name="The Broad Institute Genomics Platform"/>
            <consortium name="The Broad Institute Genome Sequencing Center for Infectious Disease"/>
            <person name="Wu L."/>
            <person name="Ma J."/>
        </authorList>
    </citation>
    <scope>NUCLEOTIDE SEQUENCE [LARGE SCALE GENOMIC DNA]</scope>
    <source>
        <strain evidence="7">CCUG 42722</strain>
    </source>
</reference>
<dbReference type="RefSeq" id="WP_377137279.1">
    <property type="nucleotide sequence ID" value="NZ_JBHSFI010000005.1"/>
</dbReference>
<keyword evidence="7" id="KW-1185">Reference proteome</keyword>
<dbReference type="PANTHER" id="PTHR43776:SF7">
    <property type="entry name" value="D,D-DIPEPTIDE TRANSPORT ATP-BINDING PROTEIN DDPF-RELATED"/>
    <property type="match status" value="1"/>
</dbReference>
<dbReference type="Proteomes" id="UP001596011">
    <property type="component" value="Unassembled WGS sequence"/>
</dbReference>
<dbReference type="SUPFAM" id="SSF52540">
    <property type="entry name" value="P-loop containing nucleoside triphosphate hydrolases"/>
    <property type="match status" value="1"/>
</dbReference>
<dbReference type="PANTHER" id="PTHR43776">
    <property type="entry name" value="TRANSPORT ATP-BINDING PROTEIN"/>
    <property type="match status" value="1"/>
</dbReference>
<accession>A0ABV9HK17</accession>
<protein>
    <submittedName>
        <fullName evidence="6">ABC transporter ATP-binding protein</fullName>
    </submittedName>
</protein>
<dbReference type="Pfam" id="PF00005">
    <property type="entry name" value="ABC_tran"/>
    <property type="match status" value="1"/>
</dbReference>
<dbReference type="InterPro" id="IPR003593">
    <property type="entry name" value="AAA+_ATPase"/>
</dbReference>
<dbReference type="InterPro" id="IPR003439">
    <property type="entry name" value="ABC_transporter-like_ATP-bd"/>
</dbReference>
<dbReference type="Gene3D" id="3.40.50.300">
    <property type="entry name" value="P-loop containing nucleotide triphosphate hydrolases"/>
    <property type="match status" value="1"/>
</dbReference>
<dbReference type="InterPro" id="IPR050319">
    <property type="entry name" value="ABC_transp_ATP-bind"/>
</dbReference>
<dbReference type="PROSITE" id="PS50893">
    <property type="entry name" value="ABC_TRANSPORTER_2"/>
    <property type="match status" value="1"/>
</dbReference>
<keyword evidence="2" id="KW-0813">Transport</keyword>
<evidence type="ECO:0000256" key="3">
    <source>
        <dbReference type="ARBA" id="ARBA00022741"/>
    </source>
</evidence>
<comment type="caution">
    <text evidence="6">The sequence shown here is derived from an EMBL/GenBank/DDBJ whole genome shotgun (WGS) entry which is preliminary data.</text>
</comment>
<gene>
    <name evidence="6" type="ORF">ACFO6V_17205</name>
</gene>
<evidence type="ECO:0000313" key="6">
    <source>
        <dbReference type="EMBL" id="MFC4629991.1"/>
    </source>
</evidence>
<dbReference type="PROSITE" id="PS00211">
    <property type="entry name" value="ABC_TRANSPORTER_1"/>
    <property type="match status" value="1"/>
</dbReference>
<evidence type="ECO:0000256" key="2">
    <source>
        <dbReference type="ARBA" id="ARBA00022448"/>
    </source>
</evidence>
<dbReference type="EMBL" id="JBHSFI010000005">
    <property type="protein sequence ID" value="MFC4629991.1"/>
    <property type="molecule type" value="Genomic_DNA"/>
</dbReference>
<sequence length="228" mass="23712">MTGQPTPPTLTIERVTAVHGHGAQARMVLAPTSLGVYPGESVAVVGRSGAGKSTLADITLGLRTPAGGRVLVGGDEWCTPTGRPARSERRLVQGVPQDPLAAFVPRWTLGRSIEQAVRRLTGDRDTESRVHRAAQLARLDVELLGRRPSEVSGGQAQRAAIVRAVAPGPAVLVADEPTSALDADTASAVSAALLSITRELGIALLLVTHDPAVAERCTRTLTITAPVP</sequence>
<comment type="similarity">
    <text evidence="1">Belongs to the ABC transporter superfamily.</text>
</comment>
<keyword evidence="4 6" id="KW-0067">ATP-binding</keyword>
<organism evidence="6 7">
    <name type="scientific">Promicromonospora alba</name>
    <dbReference type="NCBI Taxonomy" id="1616110"/>
    <lineage>
        <taxon>Bacteria</taxon>
        <taxon>Bacillati</taxon>
        <taxon>Actinomycetota</taxon>
        <taxon>Actinomycetes</taxon>
        <taxon>Micrococcales</taxon>
        <taxon>Promicromonosporaceae</taxon>
        <taxon>Promicromonospora</taxon>
    </lineage>
</organism>
<evidence type="ECO:0000259" key="5">
    <source>
        <dbReference type="PROSITE" id="PS50893"/>
    </source>
</evidence>
<evidence type="ECO:0000256" key="4">
    <source>
        <dbReference type="ARBA" id="ARBA00022840"/>
    </source>
</evidence>
<proteinExistence type="inferred from homology"/>
<dbReference type="InterPro" id="IPR027417">
    <property type="entry name" value="P-loop_NTPase"/>
</dbReference>
<name>A0ABV9HK17_9MICO</name>
<feature type="domain" description="ABC transporter" evidence="5">
    <location>
        <begin position="10"/>
        <end position="225"/>
    </location>
</feature>
<evidence type="ECO:0000256" key="1">
    <source>
        <dbReference type="ARBA" id="ARBA00005417"/>
    </source>
</evidence>
<dbReference type="GO" id="GO:0005524">
    <property type="term" value="F:ATP binding"/>
    <property type="evidence" value="ECO:0007669"/>
    <property type="project" value="UniProtKB-KW"/>
</dbReference>